<feature type="domain" description="Ras-associating" evidence="2">
    <location>
        <begin position="171"/>
        <end position="259"/>
    </location>
</feature>
<evidence type="ECO:0000256" key="1">
    <source>
        <dbReference type="SAM" id="MobiDB-lite"/>
    </source>
</evidence>
<dbReference type="CDD" id="cd01784">
    <property type="entry name" value="RA_RASSF2_like"/>
    <property type="match status" value="1"/>
</dbReference>
<feature type="domain" description="SARAH" evidence="3">
    <location>
        <begin position="267"/>
        <end position="314"/>
    </location>
</feature>
<dbReference type="Pfam" id="PF16517">
    <property type="entry name" value="Nore1-SARAH"/>
    <property type="match status" value="1"/>
</dbReference>
<dbReference type="AlphaFoldDB" id="F6QRZ2"/>
<dbReference type="Ensembl" id="ENSCINT00000001255.3">
    <property type="protein sequence ID" value="ENSCINP00000001255.3"/>
    <property type="gene ID" value="ENSCING00000000686.3"/>
</dbReference>
<dbReference type="GeneTree" id="ENSGT00940000170650"/>
<dbReference type="InterPro" id="IPR029071">
    <property type="entry name" value="Ubiquitin-like_domsf"/>
</dbReference>
<name>F6QRZ2_CIOIN</name>
<proteinExistence type="predicted"/>
<evidence type="ECO:0000313" key="4">
    <source>
        <dbReference type="Ensembl" id="ENSCINP00000001255.3"/>
    </source>
</evidence>
<accession>F6QRZ2</accession>
<protein>
    <recommendedName>
        <fullName evidence="6">Ras-associating domain-containing protein</fullName>
    </recommendedName>
</protein>
<dbReference type="PANTHER" id="PTHR22738">
    <property type="entry name" value="RASSF"/>
    <property type="match status" value="1"/>
</dbReference>
<reference evidence="4" key="2">
    <citation type="journal article" date="2008" name="Genome Biol.">
        <title>Improved genome assembly and evidence-based global gene model set for the chordate Ciona intestinalis: new insight into intron and operon populations.</title>
        <authorList>
            <person name="Satou Y."/>
            <person name="Mineta K."/>
            <person name="Ogasawara M."/>
            <person name="Sasakura Y."/>
            <person name="Shoguchi E."/>
            <person name="Ueno K."/>
            <person name="Yamada L."/>
            <person name="Matsumoto J."/>
            <person name="Wasserscheid J."/>
            <person name="Dewar K."/>
            <person name="Wiley G.B."/>
            <person name="Macmil S.L."/>
            <person name="Roe B.A."/>
            <person name="Zeller R.W."/>
            <person name="Hastings K.E."/>
            <person name="Lemaire P."/>
            <person name="Lindquist E."/>
            <person name="Endo T."/>
            <person name="Hotta K."/>
            <person name="Inaba K."/>
        </authorList>
    </citation>
    <scope>NUCLEOTIDE SEQUENCE [LARGE SCALE GENOMIC DNA]</scope>
    <source>
        <strain evidence="4">wild type</strain>
    </source>
</reference>
<sequence length="319" mass="37235">VIEPKMEISLSKKQTIPMEDFQSRLNDYNTYYKGCLEQLRQRKTNTEEIVIDGFINIYWGLRTAIRLQVADDNDEHNVSIKPAYNNILSKDLSVNLELPKNTRVKGAMEGLDIQSGIWGRTRQRNLERRSKVKPKSPPPDEGLSRINSVVMRKKKVSRYVAHRGSINGHAFNHKTSVFTPAFGSVTKVRITSRSNANDVITKLMNKFKILNPPTDFSLYVIKETQERRELSADEFPLITRVLVGPNEQLGKLYIIERKRHRDITSEVAQYIKLDINILQVFLKKFNEEEEKEVEQMRKRFELYKKMLQTEMQRTTEETT</sequence>
<evidence type="ECO:0000313" key="5">
    <source>
        <dbReference type="Proteomes" id="UP000008144"/>
    </source>
</evidence>
<keyword evidence="5" id="KW-1185">Reference proteome</keyword>
<evidence type="ECO:0000259" key="2">
    <source>
        <dbReference type="PROSITE" id="PS50200"/>
    </source>
</evidence>
<organism evidence="4 5">
    <name type="scientific">Ciona intestinalis</name>
    <name type="common">Transparent sea squirt</name>
    <name type="synonym">Ascidia intestinalis</name>
    <dbReference type="NCBI Taxonomy" id="7719"/>
    <lineage>
        <taxon>Eukaryota</taxon>
        <taxon>Metazoa</taxon>
        <taxon>Chordata</taxon>
        <taxon>Tunicata</taxon>
        <taxon>Ascidiacea</taxon>
        <taxon>Phlebobranchia</taxon>
        <taxon>Cionidae</taxon>
        <taxon>Ciona</taxon>
    </lineage>
</organism>
<dbReference type="HOGENOM" id="CLU_018893_1_0_1"/>
<dbReference type="GO" id="GO:0007165">
    <property type="term" value="P:signal transduction"/>
    <property type="evidence" value="ECO:0000318"/>
    <property type="project" value="GO_Central"/>
</dbReference>
<dbReference type="PROSITE" id="PS50951">
    <property type="entry name" value="SARAH"/>
    <property type="match status" value="1"/>
</dbReference>
<dbReference type="PANTHER" id="PTHR22738:SF15">
    <property type="entry name" value="LD40758P"/>
    <property type="match status" value="1"/>
</dbReference>
<feature type="region of interest" description="Disordered" evidence="1">
    <location>
        <begin position="124"/>
        <end position="143"/>
    </location>
</feature>
<dbReference type="InterPro" id="IPR011524">
    <property type="entry name" value="SARAH_dom"/>
</dbReference>
<reference evidence="4" key="4">
    <citation type="submission" date="2025-09" db="UniProtKB">
        <authorList>
            <consortium name="Ensembl"/>
        </authorList>
    </citation>
    <scope>IDENTIFICATION</scope>
</reference>
<dbReference type="EMBL" id="EAAA01000896">
    <property type="status" value="NOT_ANNOTATED_CDS"/>
    <property type="molecule type" value="Genomic_DNA"/>
</dbReference>
<dbReference type="OMA" id="IYWGLRT"/>
<dbReference type="FunCoup" id="F6QRZ2">
    <property type="interactions" value="11"/>
</dbReference>
<evidence type="ECO:0008006" key="6">
    <source>
        <dbReference type="Google" id="ProtNLM"/>
    </source>
</evidence>
<dbReference type="Pfam" id="PF00788">
    <property type="entry name" value="RA"/>
    <property type="match status" value="1"/>
</dbReference>
<dbReference type="InterPro" id="IPR000159">
    <property type="entry name" value="RA_dom"/>
</dbReference>
<dbReference type="SUPFAM" id="SSF54236">
    <property type="entry name" value="Ubiquitin-like"/>
    <property type="match status" value="1"/>
</dbReference>
<dbReference type="Gene3D" id="3.10.20.90">
    <property type="entry name" value="Phosphatidylinositol 3-kinase Catalytic Subunit, Chain A, domain 1"/>
    <property type="match status" value="1"/>
</dbReference>
<dbReference type="Proteomes" id="UP000008144">
    <property type="component" value="Chromosome 12"/>
</dbReference>
<reference evidence="4" key="3">
    <citation type="submission" date="2025-08" db="UniProtKB">
        <authorList>
            <consortium name="Ensembl"/>
        </authorList>
    </citation>
    <scope>IDENTIFICATION</scope>
</reference>
<dbReference type="SMART" id="SM00314">
    <property type="entry name" value="RA"/>
    <property type="match status" value="1"/>
</dbReference>
<dbReference type="InterPro" id="IPR033614">
    <property type="entry name" value="RASSF1-6"/>
</dbReference>
<dbReference type="InParanoid" id="F6QRZ2"/>
<reference evidence="5" key="1">
    <citation type="journal article" date="2002" name="Science">
        <title>The draft genome of Ciona intestinalis: insights into chordate and vertebrate origins.</title>
        <authorList>
            <person name="Dehal P."/>
            <person name="Satou Y."/>
            <person name="Campbell R.K."/>
            <person name="Chapman J."/>
            <person name="Degnan B."/>
            <person name="De Tomaso A."/>
            <person name="Davidson B."/>
            <person name="Di Gregorio A."/>
            <person name="Gelpke M."/>
            <person name="Goodstein D.M."/>
            <person name="Harafuji N."/>
            <person name="Hastings K.E."/>
            <person name="Ho I."/>
            <person name="Hotta K."/>
            <person name="Huang W."/>
            <person name="Kawashima T."/>
            <person name="Lemaire P."/>
            <person name="Martinez D."/>
            <person name="Meinertzhagen I.A."/>
            <person name="Necula S."/>
            <person name="Nonaka M."/>
            <person name="Putnam N."/>
            <person name="Rash S."/>
            <person name="Saiga H."/>
            <person name="Satake M."/>
            <person name="Terry A."/>
            <person name="Yamada L."/>
            <person name="Wang H.G."/>
            <person name="Awazu S."/>
            <person name="Azumi K."/>
            <person name="Boore J."/>
            <person name="Branno M."/>
            <person name="Chin-Bow S."/>
            <person name="DeSantis R."/>
            <person name="Doyle S."/>
            <person name="Francino P."/>
            <person name="Keys D.N."/>
            <person name="Haga S."/>
            <person name="Hayashi H."/>
            <person name="Hino K."/>
            <person name="Imai K.S."/>
            <person name="Inaba K."/>
            <person name="Kano S."/>
            <person name="Kobayashi K."/>
            <person name="Kobayashi M."/>
            <person name="Lee B.I."/>
            <person name="Makabe K.W."/>
            <person name="Manohar C."/>
            <person name="Matassi G."/>
            <person name="Medina M."/>
            <person name="Mochizuki Y."/>
            <person name="Mount S."/>
            <person name="Morishita T."/>
            <person name="Miura S."/>
            <person name="Nakayama A."/>
            <person name="Nishizaka S."/>
            <person name="Nomoto H."/>
            <person name="Ohta F."/>
            <person name="Oishi K."/>
            <person name="Rigoutsos I."/>
            <person name="Sano M."/>
            <person name="Sasaki A."/>
            <person name="Sasakura Y."/>
            <person name="Shoguchi E."/>
            <person name="Shin-i T."/>
            <person name="Spagnuolo A."/>
            <person name="Stainier D."/>
            <person name="Suzuki M.M."/>
            <person name="Tassy O."/>
            <person name="Takatori N."/>
            <person name="Tokuoka M."/>
            <person name="Yagi K."/>
            <person name="Yoshizaki F."/>
            <person name="Wada S."/>
            <person name="Zhang C."/>
            <person name="Hyatt P.D."/>
            <person name="Larimer F."/>
            <person name="Detter C."/>
            <person name="Doggett N."/>
            <person name="Glavina T."/>
            <person name="Hawkins T."/>
            <person name="Richardson P."/>
            <person name="Lucas S."/>
            <person name="Kohara Y."/>
            <person name="Levine M."/>
            <person name="Satoh N."/>
            <person name="Rokhsar D.S."/>
        </authorList>
    </citation>
    <scope>NUCLEOTIDE SEQUENCE [LARGE SCALE GENOMIC DNA]</scope>
</reference>
<dbReference type="PROSITE" id="PS50200">
    <property type="entry name" value="RA"/>
    <property type="match status" value="1"/>
</dbReference>
<evidence type="ECO:0000259" key="3">
    <source>
        <dbReference type="PROSITE" id="PS50951"/>
    </source>
</evidence>
<dbReference type="STRING" id="7719.ENSCINP00000001255"/>